<reference evidence="1 2" key="1">
    <citation type="journal article" date="2016" name="Nat. Commun.">
        <title>Thousands of microbial genomes shed light on interconnected biogeochemical processes in an aquifer system.</title>
        <authorList>
            <person name="Anantharaman K."/>
            <person name="Brown C.T."/>
            <person name="Hug L.A."/>
            <person name="Sharon I."/>
            <person name="Castelle C.J."/>
            <person name="Probst A.J."/>
            <person name="Thomas B.C."/>
            <person name="Singh A."/>
            <person name="Wilkins M.J."/>
            <person name="Karaoz U."/>
            <person name="Brodie E.L."/>
            <person name="Williams K.H."/>
            <person name="Hubbard S.S."/>
            <person name="Banfield J.F."/>
        </authorList>
    </citation>
    <scope>NUCLEOTIDE SEQUENCE [LARGE SCALE GENOMIC DNA]</scope>
</reference>
<proteinExistence type="predicted"/>
<dbReference type="AlphaFoldDB" id="A0A1G2KVY2"/>
<dbReference type="EMBL" id="MHQL01000030">
    <property type="protein sequence ID" value="OHA02569.1"/>
    <property type="molecule type" value="Genomic_DNA"/>
</dbReference>
<name>A0A1G2KVY2_9BACT</name>
<evidence type="ECO:0000313" key="1">
    <source>
        <dbReference type="EMBL" id="OHA02569.1"/>
    </source>
</evidence>
<organism evidence="1 2">
    <name type="scientific">Candidatus Sungbacteria bacterium RIFCSPHIGHO2_02_FULL_51_29</name>
    <dbReference type="NCBI Taxonomy" id="1802273"/>
    <lineage>
        <taxon>Bacteria</taxon>
        <taxon>Candidatus Sungiibacteriota</taxon>
    </lineage>
</organism>
<gene>
    <name evidence="1" type="ORF">A3C16_01325</name>
</gene>
<protein>
    <submittedName>
        <fullName evidence="1">Uncharacterized protein</fullName>
    </submittedName>
</protein>
<accession>A0A1G2KVY2</accession>
<evidence type="ECO:0000313" key="2">
    <source>
        <dbReference type="Proteomes" id="UP000177811"/>
    </source>
</evidence>
<comment type="caution">
    <text evidence="1">The sequence shown here is derived from an EMBL/GenBank/DDBJ whole genome shotgun (WGS) entry which is preliminary data.</text>
</comment>
<sequence>MNFRARRQFAALLVLAIILGAAGLIFWRSFVHEETCTDGRLNQDEEGVDCGGACVSCLVKNRKEPEVRWARATSARAGAYDAVAEVRNPNDRVAARRIDYEFRLMDGAGNIAARQRGRSFLYARELAHFAEFGIRATSTVSRVEFSVLDADWIVSGALRPDIIAAERAYAVEDRDGARMSAVRALLQNRSLRDMADLRVIALALDGNGNMLGANGTEISEMRSDDSLPLIFSWPLVFGAPVESIIIEARPKRFGPGSP</sequence>
<dbReference type="Proteomes" id="UP000177811">
    <property type="component" value="Unassembled WGS sequence"/>
</dbReference>